<protein>
    <submittedName>
        <fullName evidence="3">Uncharacterized protein</fullName>
    </submittedName>
</protein>
<feature type="compositionally biased region" description="Basic and acidic residues" evidence="1">
    <location>
        <begin position="217"/>
        <end position="227"/>
    </location>
</feature>
<keyword evidence="4" id="KW-1185">Reference proteome</keyword>
<evidence type="ECO:0000256" key="1">
    <source>
        <dbReference type="SAM" id="MobiDB-lite"/>
    </source>
</evidence>
<evidence type="ECO:0000313" key="4">
    <source>
        <dbReference type="Proteomes" id="UP000266841"/>
    </source>
</evidence>
<evidence type="ECO:0000313" key="3">
    <source>
        <dbReference type="EMBL" id="EJK68749.1"/>
    </source>
</evidence>
<evidence type="ECO:0000256" key="2">
    <source>
        <dbReference type="SAM" id="SignalP"/>
    </source>
</evidence>
<feature type="signal peptide" evidence="2">
    <location>
        <begin position="1"/>
        <end position="19"/>
    </location>
</feature>
<name>K0SUZ2_THAOC</name>
<dbReference type="Proteomes" id="UP000266841">
    <property type="component" value="Unassembled WGS sequence"/>
</dbReference>
<dbReference type="AlphaFoldDB" id="K0SUZ2"/>
<feature type="compositionally biased region" description="Basic residues" evidence="1">
    <location>
        <begin position="173"/>
        <end position="182"/>
    </location>
</feature>
<feature type="region of interest" description="Disordered" evidence="1">
    <location>
        <begin position="147"/>
        <end position="234"/>
    </location>
</feature>
<keyword evidence="2" id="KW-0732">Signal</keyword>
<accession>K0SUZ2</accession>
<comment type="caution">
    <text evidence="3">The sequence shown here is derived from an EMBL/GenBank/DDBJ whole genome shotgun (WGS) entry which is preliminary data.</text>
</comment>
<proteinExistence type="predicted"/>
<feature type="chain" id="PRO_5003837477" evidence="2">
    <location>
        <begin position="20"/>
        <end position="234"/>
    </location>
</feature>
<organism evidence="3 4">
    <name type="scientific">Thalassiosira oceanica</name>
    <name type="common">Marine diatom</name>
    <dbReference type="NCBI Taxonomy" id="159749"/>
    <lineage>
        <taxon>Eukaryota</taxon>
        <taxon>Sar</taxon>
        <taxon>Stramenopiles</taxon>
        <taxon>Ochrophyta</taxon>
        <taxon>Bacillariophyta</taxon>
        <taxon>Coscinodiscophyceae</taxon>
        <taxon>Thalassiosirophycidae</taxon>
        <taxon>Thalassiosirales</taxon>
        <taxon>Thalassiosiraceae</taxon>
        <taxon>Thalassiosira</taxon>
    </lineage>
</organism>
<reference evidence="3 4" key="1">
    <citation type="journal article" date="2012" name="Genome Biol.">
        <title>Genome and low-iron response of an oceanic diatom adapted to chronic iron limitation.</title>
        <authorList>
            <person name="Lommer M."/>
            <person name="Specht M."/>
            <person name="Roy A.S."/>
            <person name="Kraemer L."/>
            <person name="Andreson R."/>
            <person name="Gutowska M.A."/>
            <person name="Wolf J."/>
            <person name="Bergner S.V."/>
            <person name="Schilhabel M.B."/>
            <person name="Klostermeier U.C."/>
            <person name="Beiko R.G."/>
            <person name="Rosenstiel P."/>
            <person name="Hippler M."/>
            <person name="Laroche J."/>
        </authorList>
    </citation>
    <scope>NUCLEOTIDE SEQUENCE [LARGE SCALE GENOMIC DNA]</scope>
    <source>
        <strain evidence="3 4">CCMP1005</strain>
    </source>
</reference>
<gene>
    <name evidence="3" type="ORF">THAOC_10045</name>
</gene>
<dbReference type="EMBL" id="AGNL01010883">
    <property type="protein sequence ID" value="EJK68749.1"/>
    <property type="molecule type" value="Genomic_DNA"/>
</dbReference>
<sequence>MACQIFVTTLAALWWNVEIRHPPSAWIADLPLLHRLRRRLSLLGRSGVIAGKGTPPADTAGKDQKAQEKNIRIVNLNRMLRLLRGNLKDFDAMHALHPLDKTSFTDKNYERAVDEAANSAEDAGAEPDADDEDDLATMELDADEVRAKAARDTEIGAKPATYAEALKQTPSPKPKRDRRRKALAPLPTNAQAGDRGAAATEVRTQTPPQQQQKKKKKIEEGRAEEARGWSVSGY</sequence>